<dbReference type="Proteomes" id="UP001327560">
    <property type="component" value="Chromosome 7"/>
</dbReference>
<sequence>MSDDGERTCPLCAEEMDLTDQQLKPCRCGYEICIWCWHHIIEMAEKDETEARCPACRTPYDKDKVLKVAAANSERIMTEMYSEKKQRSQRAKPKISAEAMKHLSSVRVMQKNLVYITGLPANLCDENILDRKEYFGKYGKVLKVSISRPAGTSSHKTSSNNTFGVYITYSKEDEAVRCIQAVHNYVLEGKSLRACFGTTKYCRAWLRNMVCSNPDCLYLHDIGSQEDSFTKDEIISAYTRSRVPHGALNNTQRRSGNLLPPPADDFHNKGVGLEKHPVKSSCNIVPSQVKGSLPNTIVGKSNALPAAASWGLRGSNCRVLSSSVQCSQSLAKQMVETSNSSTLPSLVMASSKQPSAQHDEVLTKIPDSNVDTGTISSLQLGTLADSRSNMSSETASSGDCSLSSSWNDDAIVASKPGEEMTELDDSTTRLESSSELLTQAVSMIADTSQVSSSCLSSPLALEFEDKERVINLSGSKGKPRNTPILISHVKQINNSYCDEVAQDSTIINSNVQSRDLESSSVNMDGHMVNQLNIDQHHNSLSNHSSAELPRSRGFNSDPVAFSSIESTDWNYEPPEQHLIMNRIEGPLLQLDDSSSCVNHQNNNTNDSSSTSLCNGLGSKQLASTDSSLDTDRKLETSLCSLGDKESVIHNGHRDTDIGLKCLSRTDSQSPRFNYGGETMRPLGRNDITNSNNGTYVDKMGESNIISDILSLDFDPWDDSVSSPNALAKLLGEKEKQDQSFNLPSSLKSVTNNQSRFSFARQESQTSLVEPHVRETSLPQRLYSSSQDLYQDNFQNGLHFSGSEGCIIKIGDTSSDTTNSVLRTKITAPPGFSAASRAPPPGFSCQDRFNQTYETPYISSGGNHYESHSVGNSGDVEFIDPAILAIGKGRIPIESNNSALGLKSSFPPQFITSDSDPRFNVMPQQSISSLRNMGMPDHTGERFLPLNDGFVASRLLAQSHAGICPLTQLSFQQLRNPLFSNGHWDTWNSMRTGNDIAFSEVFRNDRFGLNDYYTNADENKFRIPSAGDLYNQAYGM</sequence>
<dbReference type="GO" id="GO:0008270">
    <property type="term" value="F:zinc ion binding"/>
    <property type="evidence" value="ECO:0007669"/>
    <property type="project" value="UniProtKB-KW"/>
</dbReference>
<dbReference type="Pfam" id="PF00076">
    <property type="entry name" value="RRM_1"/>
    <property type="match status" value="1"/>
</dbReference>
<evidence type="ECO:0000259" key="5">
    <source>
        <dbReference type="PROSITE" id="PS50102"/>
    </source>
</evidence>
<evidence type="ECO:0000313" key="8">
    <source>
        <dbReference type="Proteomes" id="UP001327560"/>
    </source>
</evidence>
<feature type="domain" description="RING-type" evidence="4">
    <location>
        <begin position="9"/>
        <end position="57"/>
    </location>
</feature>
<dbReference type="GO" id="GO:0004842">
    <property type="term" value="F:ubiquitin-protein transferase activity"/>
    <property type="evidence" value="ECO:0007669"/>
    <property type="project" value="InterPro"/>
</dbReference>
<dbReference type="SMART" id="SM00361">
    <property type="entry name" value="RRM_1"/>
    <property type="match status" value="1"/>
</dbReference>
<dbReference type="Gene3D" id="3.30.70.330">
    <property type="match status" value="1"/>
</dbReference>
<dbReference type="PROSITE" id="PS50089">
    <property type="entry name" value="ZF_RING_2"/>
    <property type="match status" value="1"/>
</dbReference>
<dbReference type="InterPro" id="IPR035979">
    <property type="entry name" value="RBD_domain_sf"/>
</dbReference>
<dbReference type="InterPro" id="IPR012677">
    <property type="entry name" value="Nucleotide-bd_a/b_plait_sf"/>
</dbReference>
<dbReference type="InterPro" id="IPR001841">
    <property type="entry name" value="Znf_RING"/>
</dbReference>
<dbReference type="InterPro" id="IPR039780">
    <property type="entry name" value="Mot2"/>
</dbReference>
<dbReference type="GO" id="GO:0003723">
    <property type="term" value="F:RNA binding"/>
    <property type="evidence" value="ECO:0007669"/>
    <property type="project" value="UniProtKB-UniRule"/>
</dbReference>
<dbReference type="Gene3D" id="3.30.40.10">
    <property type="entry name" value="Zinc/RING finger domain, C3HC4 (zinc finger)"/>
    <property type="match status" value="1"/>
</dbReference>
<evidence type="ECO:0000256" key="2">
    <source>
        <dbReference type="PROSITE-ProRule" id="PRU00723"/>
    </source>
</evidence>
<evidence type="ECO:0000259" key="4">
    <source>
        <dbReference type="PROSITE" id="PS50089"/>
    </source>
</evidence>
<feature type="domain" description="C3H1-type" evidence="6">
    <location>
        <begin position="196"/>
        <end position="223"/>
    </location>
</feature>
<organism evidence="7 8">
    <name type="scientific">Canna indica</name>
    <name type="common">Indian-shot</name>
    <dbReference type="NCBI Taxonomy" id="4628"/>
    <lineage>
        <taxon>Eukaryota</taxon>
        <taxon>Viridiplantae</taxon>
        <taxon>Streptophyta</taxon>
        <taxon>Embryophyta</taxon>
        <taxon>Tracheophyta</taxon>
        <taxon>Spermatophyta</taxon>
        <taxon>Magnoliopsida</taxon>
        <taxon>Liliopsida</taxon>
        <taxon>Zingiberales</taxon>
        <taxon>Cannaceae</taxon>
        <taxon>Canna</taxon>
    </lineage>
</organism>
<dbReference type="InterPro" id="IPR000571">
    <property type="entry name" value="Znf_CCCH"/>
</dbReference>
<dbReference type="InterPro" id="IPR000504">
    <property type="entry name" value="RRM_dom"/>
</dbReference>
<dbReference type="PANTHER" id="PTHR12603:SF36">
    <property type="entry name" value="RNA BINDING (RRM_RBD_RNP MOTIFS) FAMILY PROTEIN"/>
    <property type="match status" value="1"/>
</dbReference>
<keyword evidence="2" id="KW-0479">Metal-binding</keyword>
<feature type="domain" description="RRM" evidence="5">
    <location>
        <begin position="112"/>
        <end position="199"/>
    </location>
</feature>
<dbReference type="InterPro" id="IPR013083">
    <property type="entry name" value="Znf_RING/FYVE/PHD"/>
</dbReference>
<evidence type="ECO:0000313" key="7">
    <source>
        <dbReference type="EMBL" id="WOL15040.1"/>
    </source>
</evidence>
<dbReference type="InterPro" id="IPR003954">
    <property type="entry name" value="RRM_euk-type"/>
</dbReference>
<feature type="region of interest" description="Disordered" evidence="3">
    <location>
        <begin position="245"/>
        <end position="271"/>
    </location>
</feature>
<dbReference type="CDD" id="cd16618">
    <property type="entry name" value="mRING-HC-C4C4_CNOT4"/>
    <property type="match status" value="1"/>
</dbReference>
<dbReference type="PANTHER" id="PTHR12603">
    <property type="entry name" value="CCR4-NOT TRANSCRIPTION COMPLEX RELATED"/>
    <property type="match status" value="1"/>
</dbReference>
<gene>
    <name evidence="7" type="ORF">Cni_G23821</name>
</gene>
<dbReference type="GO" id="GO:0030014">
    <property type="term" value="C:CCR4-NOT complex"/>
    <property type="evidence" value="ECO:0007669"/>
    <property type="project" value="InterPro"/>
</dbReference>
<dbReference type="AlphaFoldDB" id="A0AAQ3KUT5"/>
<dbReference type="InterPro" id="IPR034261">
    <property type="entry name" value="CNOT4_RRM"/>
</dbReference>
<evidence type="ECO:0000259" key="6">
    <source>
        <dbReference type="PROSITE" id="PS50103"/>
    </source>
</evidence>
<dbReference type="FunFam" id="3.30.70.330:FF:000161">
    <property type="entry name" value="RNA binding (RRM/RBD/RNP motifs) family protein"/>
    <property type="match status" value="1"/>
</dbReference>
<name>A0AAQ3KUT5_9LILI</name>
<keyword evidence="2" id="KW-0862">Zinc</keyword>
<dbReference type="EMBL" id="CP136896">
    <property type="protein sequence ID" value="WOL15040.1"/>
    <property type="molecule type" value="Genomic_DNA"/>
</dbReference>
<dbReference type="Pfam" id="PF14570">
    <property type="entry name" value="zf-RING_4"/>
    <property type="match status" value="1"/>
</dbReference>
<keyword evidence="1" id="KW-0694">RNA-binding</keyword>
<reference evidence="7 8" key="1">
    <citation type="submission" date="2023-10" db="EMBL/GenBank/DDBJ databases">
        <title>Chromosome-scale genome assembly provides insights into flower coloration mechanisms of Canna indica.</title>
        <authorList>
            <person name="Li C."/>
        </authorList>
    </citation>
    <scope>NUCLEOTIDE SEQUENCE [LARGE SCALE GENOMIC DNA]</scope>
    <source>
        <tissue evidence="7">Flower</tissue>
    </source>
</reference>
<dbReference type="CDD" id="cd12438">
    <property type="entry name" value="RRM_CNOT4"/>
    <property type="match status" value="1"/>
</dbReference>
<evidence type="ECO:0000256" key="3">
    <source>
        <dbReference type="SAM" id="MobiDB-lite"/>
    </source>
</evidence>
<evidence type="ECO:0000256" key="1">
    <source>
        <dbReference type="PROSITE-ProRule" id="PRU00176"/>
    </source>
</evidence>
<dbReference type="PROSITE" id="PS50103">
    <property type="entry name" value="ZF_C3H1"/>
    <property type="match status" value="1"/>
</dbReference>
<dbReference type="InterPro" id="IPR039515">
    <property type="entry name" value="NOT4_mRING-HC-C4C4"/>
</dbReference>
<feature type="zinc finger region" description="C3H1-type" evidence="2">
    <location>
        <begin position="196"/>
        <end position="223"/>
    </location>
</feature>
<proteinExistence type="predicted"/>
<protein>
    <recommendedName>
        <fullName evidence="9">CCR4-NOT transcription complex subunit 4</fullName>
    </recommendedName>
</protein>
<evidence type="ECO:0008006" key="9">
    <source>
        <dbReference type="Google" id="ProtNLM"/>
    </source>
</evidence>
<dbReference type="SUPFAM" id="SSF54928">
    <property type="entry name" value="RNA-binding domain, RBD"/>
    <property type="match status" value="1"/>
</dbReference>
<dbReference type="GO" id="GO:0016567">
    <property type="term" value="P:protein ubiquitination"/>
    <property type="evidence" value="ECO:0007669"/>
    <property type="project" value="TreeGrafter"/>
</dbReference>
<dbReference type="PROSITE" id="PS50102">
    <property type="entry name" value="RRM"/>
    <property type="match status" value="1"/>
</dbReference>
<accession>A0AAQ3KUT5</accession>
<keyword evidence="8" id="KW-1185">Reference proteome</keyword>
<keyword evidence="2" id="KW-0863">Zinc-finger</keyword>
<dbReference type="SUPFAM" id="SSF57850">
    <property type="entry name" value="RING/U-box"/>
    <property type="match status" value="1"/>
</dbReference>